<dbReference type="GO" id="GO:0016740">
    <property type="term" value="F:transferase activity"/>
    <property type="evidence" value="ECO:0007669"/>
    <property type="project" value="UniProtKB-KW"/>
</dbReference>
<gene>
    <name evidence="1" type="primary">fhcC</name>
    <name evidence="1" type="ORF">Mal15_58910</name>
</gene>
<name>A0A5B9MN35_9BACT</name>
<dbReference type="EMBL" id="CP036264">
    <property type="protein sequence ID" value="QEG01810.1"/>
    <property type="molecule type" value="Genomic_DNA"/>
</dbReference>
<dbReference type="PANTHER" id="PTHR39673:SF5">
    <property type="entry name" value="TUNGSTEN-CONTAINING FORMYLMETHANOFURAN DEHYDROGENASE 2 SUBUNIT C"/>
    <property type="match status" value="1"/>
</dbReference>
<sequence>MTRWHLQRRGTDGNDSAPVSIDASNIRLSWMTGKSAAQINELPVGADGRSVRLGDLFELTMDDSPTDRIVVEGELDHVHGLAAMHDRGDFEIIGSAGHYAACGMTGGRVCVRGDAGDYVAAPCGARRSGMSGGVIEIHGGVGNYAGHRMRRGTLMVRGSAGSMLGGSMVAGTICVGGATGNGLAVGMKRGSVILADAANVVRQADQDEDGAKRRYSSPIRFDPAFFGLYHEPMFQEITQMLLRLPVFRTRADRHVGGLGEVIFAATAETAVS</sequence>
<accession>A0A5B9MN35</accession>
<dbReference type="Proteomes" id="UP000321353">
    <property type="component" value="Chromosome"/>
</dbReference>
<reference evidence="1 2" key="1">
    <citation type="submission" date="2019-02" db="EMBL/GenBank/DDBJ databases">
        <title>Planctomycetal bacteria perform biofilm scaping via a novel small molecule.</title>
        <authorList>
            <person name="Jeske O."/>
            <person name="Boedeker C."/>
            <person name="Wiegand S."/>
            <person name="Breitling P."/>
            <person name="Kallscheuer N."/>
            <person name="Jogler M."/>
            <person name="Rohde M."/>
            <person name="Petersen J."/>
            <person name="Medema M.H."/>
            <person name="Surup F."/>
            <person name="Jogler C."/>
        </authorList>
    </citation>
    <scope>NUCLEOTIDE SEQUENCE [LARGE SCALE GENOMIC DNA]</scope>
    <source>
        <strain evidence="1 2">Mal15</strain>
    </source>
</reference>
<keyword evidence="2" id="KW-1185">Reference proteome</keyword>
<dbReference type="KEGG" id="smam:Mal15_58910"/>
<dbReference type="RefSeq" id="WP_167547103.1">
    <property type="nucleotide sequence ID" value="NZ_CP036264.1"/>
</dbReference>
<dbReference type="GO" id="GO:0016787">
    <property type="term" value="F:hydrolase activity"/>
    <property type="evidence" value="ECO:0007669"/>
    <property type="project" value="UniProtKB-KW"/>
</dbReference>
<protein>
    <submittedName>
        <fullName evidence="1">Formyltransferase/hydrolase complex Fhc subunit C</fullName>
    </submittedName>
</protein>
<keyword evidence="1" id="KW-0378">Hydrolase</keyword>
<keyword evidence="1" id="KW-0808">Transferase</keyword>
<dbReference type="GO" id="GO:0016491">
    <property type="term" value="F:oxidoreductase activity"/>
    <property type="evidence" value="ECO:0007669"/>
    <property type="project" value="InterPro"/>
</dbReference>
<dbReference type="PANTHER" id="PTHR39673">
    <property type="entry name" value="TUNGSTEN FORMYLMETHANOFURAN DEHYDROGENASE, SUBUNIT C (FWDC)"/>
    <property type="match status" value="1"/>
</dbReference>
<proteinExistence type="predicted"/>
<dbReference type="Gene3D" id="2.160.20.60">
    <property type="entry name" value="Glutamate synthase, alpha subunit, C-terminal domain"/>
    <property type="match status" value="1"/>
</dbReference>
<dbReference type="AlphaFoldDB" id="A0A5B9MN35"/>
<dbReference type="InterPro" id="IPR036485">
    <property type="entry name" value="Glu_synth_asu_C_sf"/>
</dbReference>
<evidence type="ECO:0000313" key="1">
    <source>
        <dbReference type="EMBL" id="QEG01810.1"/>
    </source>
</evidence>
<evidence type="ECO:0000313" key="2">
    <source>
        <dbReference type="Proteomes" id="UP000321353"/>
    </source>
</evidence>
<dbReference type="SUPFAM" id="SSF69336">
    <property type="entry name" value="Alpha subunit of glutamate synthase, C-terminal domain"/>
    <property type="match status" value="1"/>
</dbReference>
<organism evidence="1 2">
    <name type="scientific">Stieleria maiorica</name>
    <dbReference type="NCBI Taxonomy" id="2795974"/>
    <lineage>
        <taxon>Bacteria</taxon>
        <taxon>Pseudomonadati</taxon>
        <taxon>Planctomycetota</taxon>
        <taxon>Planctomycetia</taxon>
        <taxon>Pirellulales</taxon>
        <taxon>Pirellulaceae</taxon>
        <taxon>Stieleria</taxon>
    </lineage>
</organism>